<dbReference type="SUPFAM" id="SSF55909">
    <property type="entry name" value="Pentein"/>
    <property type="match status" value="1"/>
</dbReference>
<dbReference type="InterPro" id="IPR007466">
    <property type="entry name" value="Peptidyl-Arg-deiminase_porph"/>
</dbReference>
<dbReference type="AlphaFoldDB" id="A0A426Z6E5"/>
<dbReference type="Proteomes" id="UP000287651">
    <property type="component" value="Unassembled WGS sequence"/>
</dbReference>
<keyword evidence="1" id="KW-0378">Hydrolase</keyword>
<dbReference type="GO" id="GO:0047632">
    <property type="term" value="F:agmatine deiminase activity"/>
    <property type="evidence" value="ECO:0007669"/>
    <property type="project" value="TreeGrafter"/>
</dbReference>
<dbReference type="PANTHER" id="PTHR31377">
    <property type="entry name" value="AGMATINE DEIMINASE-RELATED"/>
    <property type="match status" value="1"/>
</dbReference>
<dbReference type="Gene3D" id="3.75.10.10">
    <property type="entry name" value="L-arginine/glycine Amidinotransferase, Chain A"/>
    <property type="match status" value="1"/>
</dbReference>
<reference evidence="2 3" key="1">
    <citation type="journal article" date="2014" name="Agronomy (Basel)">
        <title>A Draft Genome Sequence for Ensete ventricosum, the Drought-Tolerant Tree Against Hunger.</title>
        <authorList>
            <person name="Harrison J."/>
            <person name="Moore K.A."/>
            <person name="Paszkiewicz K."/>
            <person name="Jones T."/>
            <person name="Grant M."/>
            <person name="Ambacheew D."/>
            <person name="Muzemil S."/>
            <person name="Studholme D.J."/>
        </authorList>
    </citation>
    <scope>NUCLEOTIDE SEQUENCE [LARGE SCALE GENOMIC DNA]</scope>
</reference>
<dbReference type="EMBL" id="AMZH03008161">
    <property type="protein sequence ID" value="RRT59547.1"/>
    <property type="molecule type" value="Genomic_DNA"/>
</dbReference>
<name>A0A426Z6E5_ENSVE</name>
<dbReference type="Pfam" id="PF04371">
    <property type="entry name" value="PAD_porph"/>
    <property type="match status" value="1"/>
</dbReference>
<evidence type="ECO:0000313" key="3">
    <source>
        <dbReference type="Proteomes" id="UP000287651"/>
    </source>
</evidence>
<evidence type="ECO:0000313" key="2">
    <source>
        <dbReference type="EMBL" id="RRT59547.1"/>
    </source>
</evidence>
<organism evidence="2 3">
    <name type="scientific">Ensete ventricosum</name>
    <name type="common">Abyssinian banana</name>
    <name type="synonym">Musa ensete</name>
    <dbReference type="NCBI Taxonomy" id="4639"/>
    <lineage>
        <taxon>Eukaryota</taxon>
        <taxon>Viridiplantae</taxon>
        <taxon>Streptophyta</taxon>
        <taxon>Embryophyta</taxon>
        <taxon>Tracheophyta</taxon>
        <taxon>Spermatophyta</taxon>
        <taxon>Magnoliopsida</taxon>
        <taxon>Liliopsida</taxon>
        <taxon>Zingiberales</taxon>
        <taxon>Musaceae</taxon>
        <taxon>Ensete</taxon>
    </lineage>
</organism>
<comment type="caution">
    <text evidence="2">The sequence shown here is derived from an EMBL/GenBank/DDBJ whole genome shotgun (WGS) entry which is preliminary data.</text>
</comment>
<proteinExistence type="predicted"/>
<dbReference type="GO" id="GO:0004668">
    <property type="term" value="F:protein-arginine deiminase activity"/>
    <property type="evidence" value="ECO:0007669"/>
    <property type="project" value="InterPro"/>
</dbReference>
<protein>
    <submittedName>
        <fullName evidence="2">Uncharacterized protein</fullName>
    </submittedName>
</protein>
<gene>
    <name evidence="2" type="ORF">B296_00008148</name>
</gene>
<accession>A0A426Z6E5</accession>
<evidence type="ECO:0000256" key="1">
    <source>
        <dbReference type="ARBA" id="ARBA00022801"/>
    </source>
</evidence>
<dbReference type="PANTHER" id="PTHR31377:SF2">
    <property type="entry name" value="AGMATINE DEIMINASE"/>
    <property type="match status" value="1"/>
</dbReference>
<sequence length="150" mass="16500">MGRRIFSLRGEKKSPVDEEIACGRWIALGKSITTSGFSSPSYSFSLPRLISLGIGCRRSKSIVTGQFMVVTGRKQPQWMVSSSSEQSEYWSADGADKSAKPRLAGTRLAASYVNFYIANGGIIAPAFGDEKWDQQAYHVLTSAFLNHKVR</sequence>
<dbReference type="GO" id="GO:0009446">
    <property type="term" value="P:putrescine biosynthetic process"/>
    <property type="evidence" value="ECO:0007669"/>
    <property type="project" value="InterPro"/>
</dbReference>